<accession>A0A241XJ09</accession>
<dbReference type="Proteomes" id="UP000194857">
    <property type="component" value="Unassembled WGS sequence"/>
</dbReference>
<reference evidence="3 6" key="3">
    <citation type="submission" date="2018-07" db="EMBL/GenBank/DDBJ databases">
        <title>Mechanisms of high-level aminoglycoside resistance among Gram-negative pathogens in Brazil.</title>
        <authorList>
            <person name="Ballaben A.S."/>
            <person name="Darini A.L.C."/>
            <person name="Doi Y."/>
        </authorList>
    </citation>
    <scope>NUCLEOTIDE SEQUENCE [LARGE SCALE GENOMIC DNA]</scope>
    <source>
        <strain evidence="3 6">B2-305</strain>
    </source>
</reference>
<evidence type="ECO:0000256" key="1">
    <source>
        <dbReference type="SAM" id="MobiDB-lite"/>
    </source>
</evidence>
<feature type="region of interest" description="Disordered" evidence="1">
    <location>
        <begin position="33"/>
        <end position="59"/>
    </location>
</feature>
<evidence type="ECO:0000313" key="6">
    <source>
        <dbReference type="Proteomes" id="UP000253594"/>
    </source>
</evidence>
<reference evidence="2 5" key="1">
    <citation type="submission" date="2017-05" db="EMBL/GenBank/DDBJ databases">
        <authorList>
            <person name="Song R."/>
            <person name="Chenine A.L."/>
            <person name="Ruprecht R.M."/>
        </authorList>
    </citation>
    <scope>NUCLEOTIDE SEQUENCE [LARGE SCALE GENOMIC DNA]</scope>
    <source>
        <strain evidence="2 5">S567_C10_BS</strain>
    </source>
</reference>
<sequence length="81" mass="8681">MSGRTLAGSLRHRPEDATPVVALPLSFCSAPPVARTSPPEGCPGRFAQPPPGPVRPGLEGAGQAWISPRWQHALHWRPFIP</sequence>
<dbReference type="Proteomes" id="UP000253594">
    <property type="component" value="Unassembled WGS sequence"/>
</dbReference>
<name>A0A241XJ09_PSEAI</name>
<dbReference type="EMBL" id="NFFZ01000021">
    <property type="protein sequence ID" value="OTI56600.1"/>
    <property type="molecule type" value="Genomic_DNA"/>
</dbReference>
<evidence type="ECO:0000313" key="3">
    <source>
        <dbReference type="EMBL" id="RCI76637.1"/>
    </source>
</evidence>
<organism evidence="2 5">
    <name type="scientific">Pseudomonas aeruginosa</name>
    <dbReference type="NCBI Taxonomy" id="287"/>
    <lineage>
        <taxon>Bacteria</taxon>
        <taxon>Pseudomonadati</taxon>
        <taxon>Pseudomonadota</taxon>
        <taxon>Gammaproteobacteria</taxon>
        <taxon>Pseudomonadales</taxon>
        <taxon>Pseudomonadaceae</taxon>
        <taxon>Pseudomonas</taxon>
    </lineage>
</organism>
<evidence type="ECO:0000313" key="2">
    <source>
        <dbReference type="EMBL" id="OTI56600.1"/>
    </source>
</evidence>
<dbReference type="EMBL" id="QORE01000016">
    <property type="protein sequence ID" value="RCI76637.1"/>
    <property type="molecule type" value="Genomic_DNA"/>
</dbReference>
<reference evidence="4 7" key="2">
    <citation type="submission" date="2017-08" db="EMBL/GenBank/DDBJ databases">
        <authorList>
            <person name="Feschi L."/>
            <person name="Jeukens J."/>
            <person name="Emond-Rheault J.-G."/>
            <person name="Kukavica-Ibrulj I."/>
            <person name="Boyle B."/>
            <person name="Levesque R.C."/>
        </authorList>
    </citation>
    <scope>NUCLEOTIDE SEQUENCE [LARGE SCALE GENOMIC DNA]</scope>
    <source>
        <strain evidence="4 7">PA-W36</strain>
    </source>
</reference>
<dbReference type="Proteomes" id="UP000284767">
    <property type="component" value="Unassembled WGS sequence"/>
</dbReference>
<gene>
    <name evidence="2" type="ORF">CAZ10_29295</name>
    <name evidence="3" type="ORF">DT376_01315</name>
    <name evidence="4" type="ORF">IPC1295_13935</name>
</gene>
<comment type="caution">
    <text evidence="2">The sequence shown here is derived from an EMBL/GenBank/DDBJ whole genome shotgun (WGS) entry which is preliminary data.</text>
</comment>
<dbReference type="EMBL" id="NSNE01000007">
    <property type="protein sequence ID" value="RPM16409.1"/>
    <property type="molecule type" value="Genomic_DNA"/>
</dbReference>
<reference evidence="4 7" key="4">
    <citation type="submission" date="2019-01" db="EMBL/GenBank/DDBJ databases">
        <title>The Pseudomonas aeruginosa pan-genome provides new insights on its population structure, horizontal gene transfer and pathogenicity.</title>
        <authorList>
            <person name="Freschi L."/>
            <person name="Vincent A.T."/>
            <person name="Jeukens J."/>
            <person name="Emond-Rheault J.-G."/>
            <person name="Kukavica-Ibrulj I."/>
            <person name="Dupont M.-J."/>
            <person name="Charette S.J."/>
            <person name="Boyle B."/>
            <person name="Levesque R.C."/>
        </authorList>
    </citation>
    <scope>NUCLEOTIDE SEQUENCE [LARGE SCALE GENOMIC DNA]</scope>
    <source>
        <strain evidence="4 7">PA-W36</strain>
    </source>
</reference>
<evidence type="ECO:0000313" key="4">
    <source>
        <dbReference type="EMBL" id="RPM16409.1"/>
    </source>
</evidence>
<proteinExistence type="predicted"/>
<evidence type="ECO:0000313" key="5">
    <source>
        <dbReference type="Proteomes" id="UP000194857"/>
    </source>
</evidence>
<evidence type="ECO:0000313" key="7">
    <source>
        <dbReference type="Proteomes" id="UP000284767"/>
    </source>
</evidence>
<dbReference type="AlphaFoldDB" id="A0A241XJ09"/>
<protein>
    <submittedName>
        <fullName evidence="2">Uncharacterized protein</fullName>
    </submittedName>
</protein>